<reference evidence="1" key="1">
    <citation type="submission" date="2020-11" db="EMBL/GenBank/DDBJ databases">
        <title>Novosphingobium aureum sp. nov., a marine bacterium isolated from sediment of a salt flat.</title>
        <authorList>
            <person name="Yoo Y."/>
            <person name="Kim J.-J."/>
        </authorList>
    </citation>
    <scope>NUCLEOTIDE SEQUENCE</scope>
    <source>
        <strain evidence="1">YJ-S2-02</strain>
    </source>
</reference>
<accession>A0A931MLT6</accession>
<protein>
    <submittedName>
        <fullName evidence="1">Uncharacterized protein</fullName>
    </submittedName>
</protein>
<evidence type="ECO:0000313" key="1">
    <source>
        <dbReference type="EMBL" id="MBH0114293.1"/>
    </source>
</evidence>
<gene>
    <name evidence="1" type="ORF">I5E68_15210</name>
</gene>
<evidence type="ECO:0000313" key="2">
    <source>
        <dbReference type="Proteomes" id="UP000617634"/>
    </source>
</evidence>
<dbReference type="AlphaFoldDB" id="A0A931MLT6"/>
<dbReference type="EMBL" id="JADZGI010000002">
    <property type="protein sequence ID" value="MBH0114293.1"/>
    <property type="molecule type" value="Genomic_DNA"/>
</dbReference>
<dbReference type="RefSeq" id="WP_197165477.1">
    <property type="nucleotide sequence ID" value="NZ_JADZGI010000002.1"/>
</dbReference>
<sequence>MYTQYRTIMPDTVDRCWYARSHVPDGKRYRGEDGSLQCRCRHCGKRIRHTEAGDWRLAEGLDLDALQEHSATGHFCVVDMAAGMVLARYPIAMDADEAWIAEQLAEIADEFGIDESDPSLRIRVVPGNRESRSAH</sequence>
<dbReference type="Proteomes" id="UP000617634">
    <property type="component" value="Unassembled WGS sequence"/>
</dbReference>
<keyword evidence="2" id="KW-1185">Reference proteome</keyword>
<organism evidence="1 2">
    <name type="scientific">Novosphingobium aureum</name>
    <dbReference type="NCBI Taxonomy" id="2792964"/>
    <lineage>
        <taxon>Bacteria</taxon>
        <taxon>Pseudomonadati</taxon>
        <taxon>Pseudomonadota</taxon>
        <taxon>Alphaproteobacteria</taxon>
        <taxon>Sphingomonadales</taxon>
        <taxon>Sphingomonadaceae</taxon>
        <taxon>Novosphingobium</taxon>
    </lineage>
</organism>
<comment type="caution">
    <text evidence="1">The sequence shown here is derived from an EMBL/GenBank/DDBJ whole genome shotgun (WGS) entry which is preliminary data.</text>
</comment>
<proteinExistence type="predicted"/>
<name>A0A931MLT6_9SPHN</name>